<dbReference type="SUPFAM" id="SSF57701">
    <property type="entry name" value="Zn2/Cys6 DNA-binding domain"/>
    <property type="match status" value="1"/>
</dbReference>
<dbReference type="InterPro" id="IPR001138">
    <property type="entry name" value="Zn2Cys6_DnaBD"/>
</dbReference>
<evidence type="ECO:0000256" key="1">
    <source>
        <dbReference type="ARBA" id="ARBA00022723"/>
    </source>
</evidence>
<dbReference type="PROSITE" id="PS50048">
    <property type="entry name" value="ZN2_CY6_FUNGAL_2"/>
    <property type="match status" value="1"/>
</dbReference>
<dbReference type="GO" id="GO:0008270">
    <property type="term" value="F:zinc ion binding"/>
    <property type="evidence" value="ECO:0007669"/>
    <property type="project" value="InterPro"/>
</dbReference>
<reference evidence="10" key="1">
    <citation type="submission" date="2021-06" db="EMBL/GenBank/DDBJ databases">
        <title>Comparative genomics, transcriptomics and evolutionary studies reveal genomic signatures of adaptation to plant cell wall in hemibiotrophic fungi.</title>
        <authorList>
            <consortium name="DOE Joint Genome Institute"/>
            <person name="Baroncelli R."/>
            <person name="Diaz J.F."/>
            <person name="Benocci T."/>
            <person name="Peng M."/>
            <person name="Battaglia E."/>
            <person name="Haridas S."/>
            <person name="Andreopoulos W."/>
            <person name="Labutti K."/>
            <person name="Pangilinan J."/>
            <person name="Floch G.L."/>
            <person name="Makela M.R."/>
            <person name="Henrissat B."/>
            <person name="Grigoriev I.V."/>
            <person name="Crouch J.A."/>
            <person name="De Vries R.P."/>
            <person name="Sukno S.A."/>
            <person name="Thon M.R."/>
        </authorList>
    </citation>
    <scope>NUCLEOTIDE SEQUENCE</scope>
    <source>
        <strain evidence="10">CBS 125086</strain>
    </source>
</reference>
<keyword evidence="11" id="KW-1185">Reference proteome</keyword>
<evidence type="ECO:0000256" key="7">
    <source>
        <dbReference type="SAM" id="Coils"/>
    </source>
</evidence>
<keyword evidence="6" id="KW-0539">Nucleus</keyword>
<feature type="compositionally biased region" description="Acidic residues" evidence="8">
    <location>
        <begin position="359"/>
        <end position="368"/>
    </location>
</feature>
<accession>A0AAD8PSZ5</accession>
<evidence type="ECO:0000256" key="8">
    <source>
        <dbReference type="SAM" id="MobiDB-lite"/>
    </source>
</evidence>
<evidence type="ECO:0000256" key="2">
    <source>
        <dbReference type="ARBA" id="ARBA00022833"/>
    </source>
</evidence>
<evidence type="ECO:0000256" key="4">
    <source>
        <dbReference type="ARBA" id="ARBA00023125"/>
    </source>
</evidence>
<name>A0AAD8PSZ5_9PEZI</name>
<dbReference type="Pfam" id="PF00172">
    <property type="entry name" value="Zn_clus"/>
    <property type="match status" value="1"/>
</dbReference>
<protein>
    <recommendedName>
        <fullName evidence="9">Zn(2)-C6 fungal-type domain-containing protein</fullName>
    </recommendedName>
</protein>
<dbReference type="InterPro" id="IPR036864">
    <property type="entry name" value="Zn2-C6_fun-type_DNA-bd_sf"/>
</dbReference>
<feature type="compositionally biased region" description="Basic and acidic residues" evidence="8">
    <location>
        <begin position="344"/>
        <end position="358"/>
    </location>
</feature>
<evidence type="ECO:0000313" key="10">
    <source>
        <dbReference type="EMBL" id="KAK1580159.1"/>
    </source>
</evidence>
<proteinExistence type="predicted"/>
<keyword evidence="1" id="KW-0479">Metal-binding</keyword>
<organism evidence="10 11">
    <name type="scientific">Colletotrichum navitas</name>
    <dbReference type="NCBI Taxonomy" id="681940"/>
    <lineage>
        <taxon>Eukaryota</taxon>
        <taxon>Fungi</taxon>
        <taxon>Dikarya</taxon>
        <taxon>Ascomycota</taxon>
        <taxon>Pezizomycotina</taxon>
        <taxon>Sordariomycetes</taxon>
        <taxon>Hypocreomycetidae</taxon>
        <taxon>Glomerellales</taxon>
        <taxon>Glomerellaceae</taxon>
        <taxon>Colletotrichum</taxon>
        <taxon>Colletotrichum graminicola species complex</taxon>
    </lineage>
</organism>
<keyword evidence="5" id="KW-0804">Transcription</keyword>
<feature type="coiled-coil region" evidence="7">
    <location>
        <begin position="287"/>
        <end position="315"/>
    </location>
</feature>
<keyword evidence="2" id="KW-0862">Zinc</keyword>
<keyword evidence="7" id="KW-0175">Coiled coil</keyword>
<keyword evidence="4" id="KW-0238">DNA-binding</keyword>
<evidence type="ECO:0000313" key="11">
    <source>
        <dbReference type="Proteomes" id="UP001230504"/>
    </source>
</evidence>
<evidence type="ECO:0000256" key="5">
    <source>
        <dbReference type="ARBA" id="ARBA00023163"/>
    </source>
</evidence>
<dbReference type="PANTHER" id="PTHR36206">
    <property type="entry name" value="ASPERCRYPTIN BIOSYNTHESIS CLUSTER-SPECIFIC TRANSCRIPTION REGULATOR ATNN-RELATED"/>
    <property type="match status" value="1"/>
</dbReference>
<dbReference type="Pfam" id="PF11951">
    <property type="entry name" value="Fungal_trans_2"/>
    <property type="match status" value="1"/>
</dbReference>
<dbReference type="InterPro" id="IPR052360">
    <property type="entry name" value="Transcr_Regulatory_Proteins"/>
</dbReference>
<feature type="domain" description="Zn(2)-C6 fungal-type" evidence="9">
    <location>
        <begin position="66"/>
        <end position="94"/>
    </location>
</feature>
<dbReference type="PANTHER" id="PTHR36206:SF4">
    <property type="entry name" value="HYPOTHETICAL CONSERVED PROTEIN (EUROFUNG)-RELATED"/>
    <property type="match status" value="1"/>
</dbReference>
<feature type="region of interest" description="Disordered" evidence="8">
    <location>
        <begin position="105"/>
        <end position="131"/>
    </location>
</feature>
<dbReference type="GeneID" id="85442718"/>
<dbReference type="RefSeq" id="XP_060411218.1">
    <property type="nucleotide sequence ID" value="XM_060558478.1"/>
</dbReference>
<evidence type="ECO:0000256" key="6">
    <source>
        <dbReference type="ARBA" id="ARBA00023242"/>
    </source>
</evidence>
<gene>
    <name evidence="10" type="ORF">LY79DRAFT_562492</name>
</gene>
<feature type="region of interest" description="Disordered" evidence="8">
    <location>
        <begin position="344"/>
        <end position="382"/>
    </location>
</feature>
<dbReference type="Gene3D" id="4.10.240.10">
    <property type="entry name" value="Zn(2)-C6 fungal-type DNA-binding domain"/>
    <property type="match status" value="1"/>
</dbReference>
<sequence length="407" mass="44935">MSPAVSNDGGSQNSFLVSQFPGVAWTESLDHATAPKKEENGPRVFTFALKKRPRAKRQSSSKVRTGCSTCKRRHVKCDETKPSCRRCVKWQGFCDGYHALGGCSASTSGPESGLDGTPSPTRASESPPVENLAAGGTEPLLPSGAVEVADDLFGDPTERQYFEHWLAHRCRLSGGIFEEPLWSEAVPRMSHQHASVRYAAMAVGGIAKALRQSLGPMSPAQMGANGPHYALALSYYGSAIREIREAEPDANSLRAAIVCCLLFVCFEVLHGDRKAALSHVDNGQKMIDELLRRRSEEVKEKVEEEEEEESRLCRSVIGAETVETDALRVFQRLIQQSWSCDVLRRPDRDDSEEPRGGEDSESGQEDDYSERSWCSQDGFGGEHAFHEIPSSLATLPETHRWWDVTQH</sequence>
<dbReference type="CDD" id="cd00067">
    <property type="entry name" value="GAL4"/>
    <property type="match status" value="1"/>
</dbReference>
<evidence type="ECO:0000256" key="3">
    <source>
        <dbReference type="ARBA" id="ARBA00023015"/>
    </source>
</evidence>
<dbReference type="GO" id="GO:0003677">
    <property type="term" value="F:DNA binding"/>
    <property type="evidence" value="ECO:0007669"/>
    <property type="project" value="UniProtKB-KW"/>
</dbReference>
<dbReference type="AlphaFoldDB" id="A0AAD8PSZ5"/>
<dbReference type="EMBL" id="JAHLJV010000058">
    <property type="protein sequence ID" value="KAK1580159.1"/>
    <property type="molecule type" value="Genomic_DNA"/>
</dbReference>
<dbReference type="InterPro" id="IPR021858">
    <property type="entry name" value="Fun_TF"/>
</dbReference>
<keyword evidence="3" id="KW-0805">Transcription regulation</keyword>
<dbReference type="GO" id="GO:0000981">
    <property type="term" value="F:DNA-binding transcription factor activity, RNA polymerase II-specific"/>
    <property type="evidence" value="ECO:0007669"/>
    <property type="project" value="InterPro"/>
</dbReference>
<evidence type="ECO:0000259" key="9">
    <source>
        <dbReference type="PROSITE" id="PS50048"/>
    </source>
</evidence>
<dbReference type="SMART" id="SM00066">
    <property type="entry name" value="GAL4"/>
    <property type="match status" value="1"/>
</dbReference>
<dbReference type="Proteomes" id="UP001230504">
    <property type="component" value="Unassembled WGS sequence"/>
</dbReference>
<comment type="caution">
    <text evidence="10">The sequence shown here is derived from an EMBL/GenBank/DDBJ whole genome shotgun (WGS) entry which is preliminary data.</text>
</comment>